<dbReference type="Proteomes" id="UP001278188">
    <property type="component" value="Unassembled WGS sequence"/>
</dbReference>
<evidence type="ECO:0000313" key="1">
    <source>
        <dbReference type="EMBL" id="AXY56410.1"/>
    </source>
</evidence>
<proteinExistence type="predicted"/>
<organism evidence="1 3">
    <name type="scientific">Acinetobacter chinensis</name>
    <dbReference type="NCBI Taxonomy" id="2004650"/>
    <lineage>
        <taxon>Bacteria</taxon>
        <taxon>Pseudomonadati</taxon>
        <taxon>Pseudomonadota</taxon>
        <taxon>Gammaproteobacteria</taxon>
        <taxon>Moraxellales</taxon>
        <taxon>Moraxellaceae</taxon>
        <taxon>Acinetobacter</taxon>
    </lineage>
</organism>
<dbReference type="AlphaFoldDB" id="A0A3B7LU80"/>
<accession>A0A3B7LU80</accession>
<gene>
    <name evidence="1" type="ORF">CDG60_07390</name>
    <name evidence="2" type="ORF">QR674_03690</name>
</gene>
<protein>
    <submittedName>
        <fullName evidence="1">Uncharacterized protein</fullName>
    </submittedName>
</protein>
<reference evidence="1" key="2">
    <citation type="journal article" date="2019" name="J. Microbiol.">
        <title>Acinetobacter chinensis, a novel Acinetobacter species, carrying blaNDM-1, recovered from hospital sewage.</title>
        <authorList>
            <person name="Hu Y."/>
            <person name="Feng Y."/>
            <person name="Qin J."/>
            <person name="Zhang X."/>
            <person name="Zong Z."/>
        </authorList>
    </citation>
    <scope>NUCLEOTIDE SEQUENCE</scope>
    <source>
        <strain evidence="1">WCHAc010005</strain>
    </source>
</reference>
<evidence type="ECO:0000313" key="4">
    <source>
        <dbReference type="Proteomes" id="UP001278188"/>
    </source>
</evidence>
<dbReference type="RefSeq" id="WP_087511466.1">
    <property type="nucleotide sequence ID" value="NZ_CP032134.1"/>
</dbReference>
<keyword evidence="4" id="KW-1185">Reference proteome</keyword>
<evidence type="ECO:0000313" key="3">
    <source>
        <dbReference type="Proteomes" id="UP000263753"/>
    </source>
</evidence>
<name>A0A3B7LU80_9GAMM</name>
<dbReference type="Proteomes" id="UP000263753">
    <property type="component" value="Chromosome"/>
</dbReference>
<evidence type="ECO:0000313" key="2">
    <source>
        <dbReference type="EMBL" id="MDV2468080.1"/>
    </source>
</evidence>
<dbReference type="KEGG" id="achi:CDG60_07390"/>
<reference evidence="2 4" key="3">
    <citation type="submission" date="2023-06" db="EMBL/GenBank/DDBJ databases">
        <title>Genomic Analysis of Acinetobacter Strains Recovered from South Australian Aquatic Samples provides Insights into the Circulation of Antibiotic Resistance determinants in the Environment.</title>
        <authorList>
            <person name="Tobin L."/>
            <person name="Jarocki V.M."/>
            <person name="Kenyon J."/>
            <person name="Drigo B."/>
            <person name="Donner E."/>
            <person name="Djordjevic S.P."/>
            <person name="Hamidian M."/>
        </authorList>
    </citation>
    <scope>NUCLEOTIDE SEQUENCE [LARGE SCALE GENOMIC DNA]</scope>
    <source>
        <strain evidence="2 4">SAAc652</strain>
    </source>
</reference>
<dbReference type="EMBL" id="JASVDY010000001">
    <property type="protein sequence ID" value="MDV2468080.1"/>
    <property type="molecule type" value="Genomic_DNA"/>
</dbReference>
<dbReference type="EMBL" id="CP032134">
    <property type="protein sequence ID" value="AXY56410.1"/>
    <property type="molecule type" value="Genomic_DNA"/>
</dbReference>
<reference evidence="3" key="1">
    <citation type="submission" date="2018-09" db="EMBL/GenBank/DDBJ databases">
        <title>The complete genome of Acinetobacter sp. strain WCHAc010005.</title>
        <authorList>
            <person name="Hu Y."/>
            <person name="Long H."/>
            <person name="Feng Y."/>
            <person name="Zong Z."/>
        </authorList>
    </citation>
    <scope>NUCLEOTIDE SEQUENCE [LARGE SCALE GENOMIC DNA]</scope>
    <source>
        <strain evidence="3">WCHAc010005</strain>
    </source>
</reference>
<sequence>MLKMIDVFGPRLVQHFSSSVSTQPEQFTELLTQSINNAEDADLHKAVSHFFNQQDAVSIADALDINPERVQTLLSATSLKDEMYLEDTTRIITLCLALETDVLHQLEVSDLLEDYPV</sequence>